<keyword evidence="1" id="KW-0812">Transmembrane</keyword>
<evidence type="ECO:0000313" key="3">
    <source>
        <dbReference type="Proteomes" id="UP001175228"/>
    </source>
</evidence>
<keyword evidence="1" id="KW-0472">Membrane</keyword>
<accession>A0AA39Q6D1</accession>
<dbReference type="AlphaFoldDB" id="A0AA39Q6D1"/>
<name>A0AA39Q6D1_9AGAR</name>
<proteinExistence type="predicted"/>
<feature type="transmembrane region" description="Helical" evidence="1">
    <location>
        <begin position="61"/>
        <end position="80"/>
    </location>
</feature>
<keyword evidence="1" id="KW-1133">Transmembrane helix</keyword>
<keyword evidence="3" id="KW-1185">Reference proteome</keyword>
<feature type="transmembrane region" description="Helical" evidence="1">
    <location>
        <begin position="87"/>
        <end position="107"/>
    </location>
</feature>
<dbReference type="EMBL" id="JAUEPU010000015">
    <property type="protein sequence ID" value="KAK0496599.1"/>
    <property type="molecule type" value="Genomic_DNA"/>
</dbReference>
<comment type="caution">
    <text evidence="2">The sequence shown here is derived from an EMBL/GenBank/DDBJ whole genome shotgun (WGS) entry which is preliminary data.</text>
</comment>
<sequence length="155" mass="18244">MCTTLARHSLNSLRYQELDELRPLLLDMTADDPFARPDMAEALRRLDELMSNDKVWLRGRIWMTTFLICYALRSLAMLLSKCTHSSYFFHSLLFLSLPYEFFVYAIIDRSYSFWMFILKSMTRLMIAPSSWSLIGLIRLDLDRSIGLVQDVLELE</sequence>
<reference evidence="2" key="1">
    <citation type="submission" date="2023-06" db="EMBL/GenBank/DDBJ databases">
        <authorList>
            <consortium name="Lawrence Berkeley National Laboratory"/>
            <person name="Ahrendt S."/>
            <person name="Sahu N."/>
            <person name="Indic B."/>
            <person name="Wong-Bajracharya J."/>
            <person name="Merenyi Z."/>
            <person name="Ke H.-M."/>
            <person name="Monk M."/>
            <person name="Kocsube S."/>
            <person name="Drula E."/>
            <person name="Lipzen A."/>
            <person name="Balint B."/>
            <person name="Henrissat B."/>
            <person name="Andreopoulos B."/>
            <person name="Martin F.M."/>
            <person name="Harder C.B."/>
            <person name="Rigling D."/>
            <person name="Ford K.L."/>
            <person name="Foster G.D."/>
            <person name="Pangilinan J."/>
            <person name="Papanicolaou A."/>
            <person name="Barry K."/>
            <person name="LaButti K."/>
            <person name="Viragh M."/>
            <person name="Koriabine M."/>
            <person name="Yan M."/>
            <person name="Riley R."/>
            <person name="Champramary S."/>
            <person name="Plett K.L."/>
            <person name="Tsai I.J."/>
            <person name="Slot J."/>
            <person name="Sipos G."/>
            <person name="Plett J."/>
            <person name="Nagy L.G."/>
            <person name="Grigoriev I.V."/>
        </authorList>
    </citation>
    <scope>NUCLEOTIDE SEQUENCE</scope>
    <source>
        <strain evidence="2">HWK02</strain>
    </source>
</reference>
<dbReference type="Proteomes" id="UP001175228">
    <property type="component" value="Unassembled WGS sequence"/>
</dbReference>
<protein>
    <submittedName>
        <fullName evidence="2">Uncharacterized protein</fullName>
    </submittedName>
</protein>
<evidence type="ECO:0000256" key="1">
    <source>
        <dbReference type="SAM" id="Phobius"/>
    </source>
</evidence>
<evidence type="ECO:0000313" key="2">
    <source>
        <dbReference type="EMBL" id="KAK0496599.1"/>
    </source>
</evidence>
<gene>
    <name evidence="2" type="ORF">EDD18DRAFT_1167240</name>
</gene>
<organism evidence="2 3">
    <name type="scientific">Armillaria luteobubalina</name>
    <dbReference type="NCBI Taxonomy" id="153913"/>
    <lineage>
        <taxon>Eukaryota</taxon>
        <taxon>Fungi</taxon>
        <taxon>Dikarya</taxon>
        <taxon>Basidiomycota</taxon>
        <taxon>Agaricomycotina</taxon>
        <taxon>Agaricomycetes</taxon>
        <taxon>Agaricomycetidae</taxon>
        <taxon>Agaricales</taxon>
        <taxon>Marasmiineae</taxon>
        <taxon>Physalacriaceae</taxon>
        <taxon>Armillaria</taxon>
    </lineage>
</organism>